<organism evidence="2 3">
    <name type="scientific">Actinoplanes campanulatus</name>
    <dbReference type="NCBI Taxonomy" id="113559"/>
    <lineage>
        <taxon>Bacteria</taxon>
        <taxon>Bacillati</taxon>
        <taxon>Actinomycetota</taxon>
        <taxon>Actinomycetes</taxon>
        <taxon>Micromonosporales</taxon>
        <taxon>Micromonosporaceae</taxon>
        <taxon>Actinoplanes</taxon>
    </lineage>
</organism>
<sequence length="118" mass="12648">MRAWSRAFTWTAYSAAIGAVTLTPLMGFVVGDRKPSASATALQMLIAVLLMLVSLTLTIIDRRRRALAFHRRAAALAATRDAGAEFAAARKQAHDAGLPWVEADGSISWSAHAWGNTP</sequence>
<keyword evidence="1" id="KW-1133">Transmembrane helix</keyword>
<accession>A0A7W5AND3</accession>
<keyword evidence="3" id="KW-1185">Reference proteome</keyword>
<feature type="transmembrane region" description="Helical" evidence="1">
    <location>
        <begin position="41"/>
        <end position="60"/>
    </location>
</feature>
<evidence type="ECO:0000313" key="2">
    <source>
        <dbReference type="EMBL" id="MBB3098969.1"/>
    </source>
</evidence>
<reference evidence="2 3" key="1">
    <citation type="submission" date="2020-08" db="EMBL/GenBank/DDBJ databases">
        <title>Genomic Encyclopedia of Type Strains, Phase III (KMG-III): the genomes of soil and plant-associated and newly described type strains.</title>
        <authorList>
            <person name="Whitman W."/>
        </authorList>
    </citation>
    <scope>NUCLEOTIDE SEQUENCE [LARGE SCALE GENOMIC DNA]</scope>
    <source>
        <strain evidence="2 3">CECT 3287</strain>
    </source>
</reference>
<evidence type="ECO:0000313" key="3">
    <source>
        <dbReference type="Proteomes" id="UP000590749"/>
    </source>
</evidence>
<evidence type="ECO:0000256" key="1">
    <source>
        <dbReference type="SAM" id="Phobius"/>
    </source>
</evidence>
<dbReference type="EMBL" id="JACHXF010000017">
    <property type="protein sequence ID" value="MBB3098969.1"/>
    <property type="molecule type" value="Genomic_DNA"/>
</dbReference>
<dbReference type="AlphaFoldDB" id="A0A7W5AND3"/>
<keyword evidence="1" id="KW-0472">Membrane</keyword>
<dbReference type="RefSeq" id="WP_183225057.1">
    <property type="nucleotide sequence ID" value="NZ_BMPW01000020.1"/>
</dbReference>
<keyword evidence="1" id="KW-0812">Transmembrane</keyword>
<protein>
    <submittedName>
        <fullName evidence="2">Putative membrane protein</fullName>
    </submittedName>
</protein>
<comment type="caution">
    <text evidence="2">The sequence shown here is derived from an EMBL/GenBank/DDBJ whole genome shotgun (WGS) entry which is preliminary data.</text>
</comment>
<proteinExistence type="predicted"/>
<dbReference type="Proteomes" id="UP000590749">
    <property type="component" value="Unassembled WGS sequence"/>
</dbReference>
<name>A0A7W5AND3_9ACTN</name>
<gene>
    <name evidence="2" type="ORF">FHR83_006675</name>
</gene>
<feature type="transmembrane region" description="Helical" evidence="1">
    <location>
        <begin position="7"/>
        <end position="29"/>
    </location>
</feature>